<evidence type="ECO:0000313" key="1">
    <source>
        <dbReference type="EMBL" id="KAA0036828.1"/>
    </source>
</evidence>
<evidence type="ECO:0000313" key="2">
    <source>
        <dbReference type="EMBL" id="TYJ95895.1"/>
    </source>
</evidence>
<accession>A0A5D3BBP1</accession>
<sequence length="147" mass="16868">MSEVRGRIDLSIIKEFLQSWSRVCLIIFSQHLETPTTTRTTKRGDANRNDIQADQEELVDPTVDASKVPIEDIRILVVPMDCSDVQDGMSPFPILPFDELQYKKVCFNMQSLTFTILIEPSLDKDKDKKAPLPRCKRKKSVKLPLMM</sequence>
<comment type="caution">
    <text evidence="2">The sequence shown here is derived from an EMBL/GenBank/DDBJ whole genome shotgun (WGS) entry which is preliminary data.</text>
</comment>
<name>A0A5D3BBP1_CUCMM</name>
<organism evidence="2 4">
    <name type="scientific">Cucumis melo var. makuwa</name>
    <name type="common">Oriental melon</name>
    <dbReference type="NCBI Taxonomy" id="1194695"/>
    <lineage>
        <taxon>Eukaryota</taxon>
        <taxon>Viridiplantae</taxon>
        <taxon>Streptophyta</taxon>
        <taxon>Embryophyta</taxon>
        <taxon>Tracheophyta</taxon>
        <taxon>Spermatophyta</taxon>
        <taxon>Magnoliopsida</taxon>
        <taxon>eudicotyledons</taxon>
        <taxon>Gunneridae</taxon>
        <taxon>Pentapetalae</taxon>
        <taxon>rosids</taxon>
        <taxon>fabids</taxon>
        <taxon>Cucurbitales</taxon>
        <taxon>Cucurbitaceae</taxon>
        <taxon>Benincaseae</taxon>
        <taxon>Cucumis</taxon>
    </lineage>
</organism>
<dbReference type="Proteomes" id="UP000321393">
    <property type="component" value="Unassembled WGS sequence"/>
</dbReference>
<proteinExistence type="predicted"/>
<evidence type="ECO:0000313" key="4">
    <source>
        <dbReference type="Proteomes" id="UP000321947"/>
    </source>
</evidence>
<reference evidence="3 4" key="1">
    <citation type="submission" date="2019-08" db="EMBL/GenBank/DDBJ databases">
        <title>Draft genome sequences of two oriental melons (Cucumis melo L. var makuwa).</title>
        <authorList>
            <person name="Kwon S.-Y."/>
        </authorList>
    </citation>
    <scope>NUCLEOTIDE SEQUENCE [LARGE SCALE GENOMIC DNA]</scope>
    <source>
        <strain evidence="4">cv. Chang Bougi</strain>
        <strain evidence="3">cv. SW 3</strain>
        <tissue evidence="2">Leaf</tissue>
    </source>
</reference>
<gene>
    <name evidence="2" type="ORF">E5676_scaffold110G001970</name>
    <name evidence="1" type="ORF">E6C27_scaffold20G001290</name>
</gene>
<protein>
    <submittedName>
        <fullName evidence="2">Uncharacterized protein</fullName>
    </submittedName>
</protein>
<dbReference type="EMBL" id="SSTE01019218">
    <property type="protein sequence ID" value="KAA0036828.1"/>
    <property type="molecule type" value="Genomic_DNA"/>
</dbReference>
<evidence type="ECO:0000313" key="3">
    <source>
        <dbReference type="Proteomes" id="UP000321393"/>
    </source>
</evidence>
<dbReference type="EMBL" id="SSTD01020080">
    <property type="protein sequence ID" value="TYJ95895.1"/>
    <property type="molecule type" value="Genomic_DNA"/>
</dbReference>
<dbReference type="AlphaFoldDB" id="A0A5D3BBP1"/>
<dbReference type="Proteomes" id="UP000321947">
    <property type="component" value="Unassembled WGS sequence"/>
</dbReference>